<evidence type="ECO:0000256" key="2">
    <source>
        <dbReference type="ARBA" id="ARBA00022803"/>
    </source>
</evidence>
<dbReference type="AlphaFoldDB" id="A0AAV1IJK1"/>
<name>A0AAV1IJK1_9CHLO</name>
<dbReference type="InterPro" id="IPR007052">
    <property type="entry name" value="CS_dom"/>
</dbReference>
<evidence type="ECO:0000256" key="3">
    <source>
        <dbReference type="SAM" id="MobiDB-lite"/>
    </source>
</evidence>
<dbReference type="InterPro" id="IPR019734">
    <property type="entry name" value="TPR_rpt"/>
</dbReference>
<keyword evidence="1" id="KW-0677">Repeat</keyword>
<feature type="region of interest" description="Disordered" evidence="3">
    <location>
        <begin position="443"/>
        <end position="468"/>
    </location>
</feature>
<dbReference type="InterPro" id="IPR011990">
    <property type="entry name" value="TPR-like_helical_dom_sf"/>
</dbReference>
<dbReference type="Pfam" id="PF04969">
    <property type="entry name" value="CS"/>
    <property type="match status" value="1"/>
</dbReference>
<evidence type="ECO:0000313" key="6">
    <source>
        <dbReference type="Proteomes" id="UP001314263"/>
    </source>
</evidence>
<dbReference type="SUPFAM" id="SSF49764">
    <property type="entry name" value="HSP20-like chaperones"/>
    <property type="match status" value="1"/>
</dbReference>
<proteinExistence type="predicted"/>
<dbReference type="PANTHER" id="PTHR22904">
    <property type="entry name" value="TPR REPEAT CONTAINING PROTEIN"/>
    <property type="match status" value="1"/>
</dbReference>
<reference evidence="5 6" key="1">
    <citation type="submission" date="2023-10" db="EMBL/GenBank/DDBJ databases">
        <authorList>
            <person name="Maclean D."/>
            <person name="Macfadyen A."/>
        </authorList>
    </citation>
    <scope>NUCLEOTIDE SEQUENCE [LARGE SCALE GENOMIC DNA]</scope>
</reference>
<sequence length="719" mass="80385">MAPESSSLKSLKAKHLKEIADEKLRDKNFRAAWEGYSDILQLGASGISACKLLCNRSRAYAGALRYTEALQDACSAVAINSSWAKAHWRKAVALRGLKRMPEAVQAFHQASCILKGDQECERALWAAIQRLTQEQLGQGILDSLTRSISQAGVPLQQVEAVSEVEMTEACYDLLRAEHKRKPRPGIFYGRYRTWLQHGICGPEAFVLRAQIHKNAKCYLQAREDAMSALALLKAYPLRRPACCPESSQSVQLRQAYSALGEAYMAESQHVDRDCSQALKAYMQGLDADPDCQDLVEKRTDAEHELSSEQIEAVMTALYGAGRYGIAQGGHVSADLARQPTFVVDITLTFPQASHQKFTNEARSILRRALADSAGAKVSGVAIEGVQRAKSGIRVALTVATGTDVLAAQHLVRQLQESAPEAVGGSQLEELMGPLDTGCTEAAVQGGTAPAQDSTNAAEHADTGNEEKSIVPAARPKLEMELPYKMYRLVKADGTLCERIDKHPFAMSRVYYSSSEKPEEVWAELADGSCRWRQTGSEIKIICLKVPSEVSSKDLNVSLQPFNIRVAHRLTNEVYLEGELERGIVPLESAWMHDHGEGEDGCLLLLQKMNLELLQRHWVHSEMWWPRLFRHHGEIAWDDYEKDYSDLPREVLEPHAVAELERDVVRQLEGADKDRREILQERDDLRKRTRQDRLDKMRFNTFKAHERQEQQKHAAAIATQ</sequence>
<evidence type="ECO:0000313" key="5">
    <source>
        <dbReference type="EMBL" id="CAK0786625.1"/>
    </source>
</evidence>
<accession>A0AAV1IJK1</accession>
<dbReference type="InterPro" id="IPR008978">
    <property type="entry name" value="HSP20-like_chaperone"/>
</dbReference>
<dbReference type="SMART" id="SM00028">
    <property type="entry name" value="TPR"/>
    <property type="match status" value="4"/>
</dbReference>
<dbReference type="Proteomes" id="UP001314263">
    <property type="component" value="Unassembled WGS sequence"/>
</dbReference>
<gene>
    <name evidence="5" type="ORF">CVIRNUC_009839</name>
</gene>
<evidence type="ECO:0000259" key="4">
    <source>
        <dbReference type="PROSITE" id="PS51203"/>
    </source>
</evidence>
<feature type="domain" description="CS" evidence="4">
    <location>
        <begin position="524"/>
        <end position="628"/>
    </location>
</feature>
<dbReference type="PROSITE" id="PS51203">
    <property type="entry name" value="CS"/>
    <property type="match status" value="1"/>
</dbReference>
<dbReference type="EMBL" id="CAUYUE010000015">
    <property type="protein sequence ID" value="CAK0786625.1"/>
    <property type="molecule type" value="Genomic_DNA"/>
</dbReference>
<comment type="caution">
    <text evidence="5">The sequence shown here is derived from an EMBL/GenBank/DDBJ whole genome shotgun (WGS) entry which is preliminary data.</text>
</comment>
<dbReference type="Gene3D" id="1.25.40.10">
    <property type="entry name" value="Tetratricopeptide repeat domain"/>
    <property type="match status" value="2"/>
</dbReference>
<keyword evidence="6" id="KW-1185">Reference proteome</keyword>
<feature type="compositionally biased region" description="Basic and acidic residues" evidence="3">
    <location>
        <begin position="458"/>
        <end position="468"/>
    </location>
</feature>
<evidence type="ECO:0000256" key="1">
    <source>
        <dbReference type="ARBA" id="ARBA00022737"/>
    </source>
</evidence>
<dbReference type="PANTHER" id="PTHR22904:SF523">
    <property type="entry name" value="STRESS-INDUCED-PHOSPHOPROTEIN 1"/>
    <property type="match status" value="1"/>
</dbReference>
<dbReference type="CDD" id="cd06467">
    <property type="entry name" value="p23_NUDC_like"/>
    <property type="match status" value="1"/>
</dbReference>
<dbReference type="GO" id="GO:0051879">
    <property type="term" value="F:Hsp90 protein binding"/>
    <property type="evidence" value="ECO:0007669"/>
    <property type="project" value="TreeGrafter"/>
</dbReference>
<keyword evidence="2" id="KW-0802">TPR repeat</keyword>
<dbReference type="Gene3D" id="2.60.40.790">
    <property type="match status" value="1"/>
</dbReference>
<protein>
    <recommendedName>
        <fullName evidence="4">CS domain-containing protein</fullName>
    </recommendedName>
</protein>
<organism evidence="5 6">
    <name type="scientific">Coccomyxa viridis</name>
    <dbReference type="NCBI Taxonomy" id="1274662"/>
    <lineage>
        <taxon>Eukaryota</taxon>
        <taxon>Viridiplantae</taxon>
        <taxon>Chlorophyta</taxon>
        <taxon>core chlorophytes</taxon>
        <taxon>Trebouxiophyceae</taxon>
        <taxon>Trebouxiophyceae incertae sedis</taxon>
        <taxon>Coccomyxaceae</taxon>
        <taxon>Coccomyxa</taxon>
    </lineage>
</organism>
<dbReference type="SUPFAM" id="SSF48452">
    <property type="entry name" value="TPR-like"/>
    <property type="match status" value="1"/>
</dbReference>